<comment type="caution">
    <text evidence="1">The sequence shown here is derived from an EMBL/GenBank/DDBJ whole genome shotgun (WGS) entry which is preliminary data.</text>
</comment>
<keyword evidence="2" id="KW-1185">Reference proteome</keyword>
<dbReference type="RefSeq" id="WP_313831509.1">
    <property type="nucleotide sequence ID" value="NZ_JAQOUE010000001.1"/>
</dbReference>
<dbReference type="EMBL" id="JAQOUE010000001">
    <property type="protein sequence ID" value="MDT7041151.1"/>
    <property type="molecule type" value="Genomic_DNA"/>
</dbReference>
<protein>
    <recommendedName>
        <fullName evidence="3">YbaK/aminoacyl-tRNA synthetase-associated domain-containing protein</fullName>
    </recommendedName>
</protein>
<evidence type="ECO:0000313" key="1">
    <source>
        <dbReference type="EMBL" id="MDT7041151.1"/>
    </source>
</evidence>
<gene>
    <name evidence="1" type="ORF">PPG34_02235</name>
</gene>
<reference evidence="1 2" key="1">
    <citation type="journal article" date="2023" name="ISME J.">
        <title>Cultivation and genomic characterization of novel and ubiquitous marine nitrite-oxidizing bacteria from the Nitrospirales.</title>
        <authorList>
            <person name="Mueller A.J."/>
            <person name="Daebeler A."/>
            <person name="Herbold C.W."/>
            <person name="Kirkegaard R.H."/>
            <person name="Daims H."/>
        </authorList>
    </citation>
    <scope>NUCLEOTIDE SEQUENCE [LARGE SCALE GENOMIC DNA]</scope>
    <source>
        <strain evidence="1 2">EB</strain>
    </source>
</reference>
<accession>A0ABU3K444</accession>
<dbReference type="Gene3D" id="3.30.2130.10">
    <property type="entry name" value="VC0802-like"/>
    <property type="match status" value="1"/>
</dbReference>
<evidence type="ECO:0000313" key="2">
    <source>
        <dbReference type="Proteomes" id="UP001250932"/>
    </source>
</evidence>
<name>A0ABU3K444_9BACT</name>
<proteinExistence type="predicted"/>
<dbReference type="Proteomes" id="UP001250932">
    <property type="component" value="Unassembled WGS sequence"/>
</dbReference>
<organism evidence="1 2">
    <name type="scientific">Candidatus Nitronereus thalassa</name>
    <dbReference type="NCBI Taxonomy" id="3020898"/>
    <lineage>
        <taxon>Bacteria</taxon>
        <taxon>Pseudomonadati</taxon>
        <taxon>Nitrospirota</taxon>
        <taxon>Nitrospiria</taxon>
        <taxon>Nitrospirales</taxon>
        <taxon>Nitrospiraceae</taxon>
        <taxon>Candidatus Nitronereus</taxon>
    </lineage>
</organism>
<evidence type="ECO:0008006" key="3">
    <source>
        <dbReference type="Google" id="ProtNLM"/>
    </source>
</evidence>
<sequence length="137" mass="14804">MSNSVHLAQYYKMKVPHKAGQGIKRLEHLKKSKVNLLAFLAFPKNGKAQIDFVPVDPAKFTAAAEQAKWNIKGPKACFIIDEKDQVGAFAPHAAKLAKAKINIRATAAVRGGAGRCGAVLWVNQKDVKKAAKTLGTK</sequence>